<dbReference type="SMART" id="SM00895">
    <property type="entry name" value="FCD"/>
    <property type="match status" value="1"/>
</dbReference>
<reference evidence="5 6" key="1">
    <citation type="submission" date="2019-08" db="EMBL/GenBank/DDBJ databases">
        <authorList>
            <person name="Seo Y.L."/>
        </authorList>
    </citation>
    <scope>NUCLEOTIDE SEQUENCE [LARGE SCALE GENOMIC DNA]</scope>
    <source>
        <strain evidence="5 6">MaA-C15</strain>
    </source>
</reference>
<dbReference type="Pfam" id="PF00392">
    <property type="entry name" value="GntR"/>
    <property type="match status" value="1"/>
</dbReference>
<dbReference type="Pfam" id="PF07729">
    <property type="entry name" value="FCD"/>
    <property type="match status" value="1"/>
</dbReference>
<keyword evidence="1" id="KW-0805">Transcription regulation</keyword>
<dbReference type="PANTHER" id="PTHR43537:SF5">
    <property type="entry name" value="UXU OPERON TRANSCRIPTIONAL REGULATOR"/>
    <property type="match status" value="1"/>
</dbReference>
<dbReference type="InterPro" id="IPR000524">
    <property type="entry name" value="Tscrpt_reg_HTH_GntR"/>
</dbReference>
<evidence type="ECO:0000313" key="5">
    <source>
        <dbReference type="EMBL" id="TYR31557.1"/>
    </source>
</evidence>
<dbReference type="Gene3D" id="1.20.120.530">
    <property type="entry name" value="GntR ligand-binding domain-like"/>
    <property type="match status" value="1"/>
</dbReference>
<dbReference type="SUPFAM" id="SSF48008">
    <property type="entry name" value="GntR ligand-binding domain-like"/>
    <property type="match status" value="1"/>
</dbReference>
<evidence type="ECO:0000259" key="4">
    <source>
        <dbReference type="PROSITE" id="PS50949"/>
    </source>
</evidence>
<keyword evidence="2" id="KW-0238">DNA-binding</keyword>
<dbReference type="EMBL" id="VSZS01000064">
    <property type="protein sequence ID" value="TYR31557.1"/>
    <property type="molecule type" value="Genomic_DNA"/>
</dbReference>
<name>A0A5D4GT94_9HYPH</name>
<protein>
    <submittedName>
        <fullName evidence="5">FadR family transcriptional regulator</fullName>
    </submittedName>
</protein>
<dbReference type="PRINTS" id="PR00035">
    <property type="entry name" value="HTHGNTR"/>
</dbReference>
<dbReference type="GO" id="GO:0003700">
    <property type="term" value="F:DNA-binding transcription factor activity"/>
    <property type="evidence" value="ECO:0007669"/>
    <property type="project" value="InterPro"/>
</dbReference>
<proteinExistence type="predicted"/>
<dbReference type="AlphaFoldDB" id="A0A5D4GT94"/>
<dbReference type="Gene3D" id="1.10.10.10">
    <property type="entry name" value="Winged helix-like DNA-binding domain superfamily/Winged helix DNA-binding domain"/>
    <property type="match status" value="1"/>
</dbReference>
<comment type="caution">
    <text evidence="5">The sequence shown here is derived from an EMBL/GenBank/DDBJ whole genome shotgun (WGS) entry which is preliminary data.</text>
</comment>
<dbReference type="InterPro" id="IPR008920">
    <property type="entry name" value="TF_FadR/GntR_C"/>
</dbReference>
<dbReference type="OrthoDB" id="284307at2"/>
<dbReference type="InterPro" id="IPR036388">
    <property type="entry name" value="WH-like_DNA-bd_sf"/>
</dbReference>
<reference evidence="5 6" key="2">
    <citation type="submission" date="2019-09" db="EMBL/GenBank/DDBJ databases">
        <title>Mesorhizobium sp. MaA-C15 isolated from Microcystis aeruginosa.</title>
        <authorList>
            <person name="Jeong S.E."/>
            <person name="Jin H.M."/>
            <person name="Jeon C.O."/>
        </authorList>
    </citation>
    <scope>NUCLEOTIDE SEQUENCE [LARGE SCALE GENOMIC DNA]</scope>
    <source>
        <strain evidence="5 6">MaA-C15</strain>
    </source>
</reference>
<accession>A0A5D4GT94</accession>
<dbReference type="InterPro" id="IPR036390">
    <property type="entry name" value="WH_DNA-bd_sf"/>
</dbReference>
<evidence type="ECO:0000256" key="3">
    <source>
        <dbReference type="ARBA" id="ARBA00023163"/>
    </source>
</evidence>
<dbReference type="GO" id="GO:0003677">
    <property type="term" value="F:DNA binding"/>
    <property type="evidence" value="ECO:0007669"/>
    <property type="project" value="UniProtKB-KW"/>
</dbReference>
<sequence length="258" mass="28885">MVPPEGARHLQPERATLNSSIALENLRQLVREHRDDAEWRLPPERELAISMGLGRRAVRRAMEVLEAEGAVWRQQGKGTFIGRRPALQPLLAGNLAERTNPLEVMEARLQIEPALARMAALRCSSDDIDALRRLSQKTSTALDNDGWELWDSAFHRRIAECAGNGLLLSLFDVVQTIRQEPGWRSLRARARSDASRDDSFREHEAIVEAIADRDAPGAERAMRRHLNAINANLQSAIMGGDEYPDESAMGHDDMRTTA</sequence>
<evidence type="ECO:0000313" key="6">
    <source>
        <dbReference type="Proteomes" id="UP000323258"/>
    </source>
</evidence>
<dbReference type="InterPro" id="IPR011711">
    <property type="entry name" value="GntR_C"/>
</dbReference>
<dbReference type="PANTHER" id="PTHR43537">
    <property type="entry name" value="TRANSCRIPTIONAL REGULATOR, GNTR FAMILY"/>
    <property type="match status" value="1"/>
</dbReference>
<evidence type="ECO:0000256" key="2">
    <source>
        <dbReference type="ARBA" id="ARBA00023125"/>
    </source>
</evidence>
<keyword evidence="3" id="KW-0804">Transcription</keyword>
<feature type="domain" description="HTH gntR-type" evidence="4">
    <location>
        <begin position="16"/>
        <end position="84"/>
    </location>
</feature>
<gene>
    <name evidence="5" type="ORF">FY036_14910</name>
</gene>
<dbReference type="SMART" id="SM00345">
    <property type="entry name" value="HTH_GNTR"/>
    <property type="match status" value="1"/>
</dbReference>
<evidence type="ECO:0000256" key="1">
    <source>
        <dbReference type="ARBA" id="ARBA00023015"/>
    </source>
</evidence>
<keyword evidence="6" id="KW-1185">Reference proteome</keyword>
<dbReference type="SUPFAM" id="SSF46785">
    <property type="entry name" value="Winged helix' DNA-binding domain"/>
    <property type="match status" value="1"/>
</dbReference>
<dbReference type="Proteomes" id="UP000323258">
    <property type="component" value="Unassembled WGS sequence"/>
</dbReference>
<organism evidence="5 6">
    <name type="scientific">Neoaquamicrobium microcysteis</name>
    <dbReference type="NCBI Taxonomy" id="2682781"/>
    <lineage>
        <taxon>Bacteria</taxon>
        <taxon>Pseudomonadati</taxon>
        <taxon>Pseudomonadota</taxon>
        <taxon>Alphaproteobacteria</taxon>
        <taxon>Hyphomicrobiales</taxon>
        <taxon>Phyllobacteriaceae</taxon>
        <taxon>Neoaquamicrobium</taxon>
    </lineage>
</organism>
<dbReference type="PROSITE" id="PS50949">
    <property type="entry name" value="HTH_GNTR"/>
    <property type="match status" value="1"/>
</dbReference>